<evidence type="ECO:0000313" key="3">
    <source>
        <dbReference type="Proteomes" id="UP000290809"/>
    </source>
</evidence>
<name>A0A430Q994_SCHBO</name>
<proteinExistence type="predicted"/>
<dbReference type="Pfam" id="PF07714">
    <property type="entry name" value="PK_Tyr_Ser-Thr"/>
    <property type="match status" value="1"/>
</dbReference>
<sequence length="94" mass="10932">MNKLNIVMGSAAKNETIIFEINTRCYPYEELDLCHCIKYLLDGQRDDGRAYCIPSSMKILMFKCWSNDPSKRPSMNKITQELIENPIHETDNDN</sequence>
<dbReference type="InterPro" id="IPR011009">
    <property type="entry name" value="Kinase-like_dom_sf"/>
</dbReference>
<dbReference type="AlphaFoldDB" id="A0A430Q994"/>
<feature type="domain" description="Serine-threonine/tyrosine-protein kinase catalytic" evidence="1">
    <location>
        <begin position="17"/>
        <end position="82"/>
    </location>
</feature>
<protein>
    <recommendedName>
        <fullName evidence="1">Serine-threonine/tyrosine-protein kinase catalytic domain-containing protein</fullName>
    </recommendedName>
</protein>
<dbReference type="STRING" id="6184.A0A430Q994"/>
<gene>
    <name evidence="2" type="ORF">DC041_0006738</name>
</gene>
<organism evidence="2 3">
    <name type="scientific">Schistosoma bovis</name>
    <name type="common">Blood fluke</name>
    <dbReference type="NCBI Taxonomy" id="6184"/>
    <lineage>
        <taxon>Eukaryota</taxon>
        <taxon>Metazoa</taxon>
        <taxon>Spiralia</taxon>
        <taxon>Lophotrochozoa</taxon>
        <taxon>Platyhelminthes</taxon>
        <taxon>Trematoda</taxon>
        <taxon>Digenea</taxon>
        <taxon>Strigeidida</taxon>
        <taxon>Schistosomatoidea</taxon>
        <taxon>Schistosomatidae</taxon>
        <taxon>Schistosoma</taxon>
    </lineage>
</organism>
<dbReference type="SUPFAM" id="SSF56112">
    <property type="entry name" value="Protein kinase-like (PK-like)"/>
    <property type="match status" value="1"/>
</dbReference>
<dbReference type="Proteomes" id="UP000290809">
    <property type="component" value="Unassembled WGS sequence"/>
</dbReference>
<evidence type="ECO:0000259" key="1">
    <source>
        <dbReference type="Pfam" id="PF07714"/>
    </source>
</evidence>
<reference evidence="2 3" key="1">
    <citation type="journal article" date="2019" name="PLoS Pathog.">
        <title>Genome sequence of the bovine parasite Schistosoma bovis Tanzania.</title>
        <authorList>
            <person name="Oey H."/>
            <person name="Zakrzewski M."/>
            <person name="Gobert G."/>
            <person name="Gravermann K."/>
            <person name="Stoye J."/>
            <person name="Jones M."/>
            <person name="Mcmanus D."/>
            <person name="Krause L."/>
        </authorList>
    </citation>
    <scope>NUCLEOTIDE SEQUENCE [LARGE SCALE GENOMIC DNA]</scope>
    <source>
        <strain evidence="2 3">TAN1997</strain>
    </source>
</reference>
<keyword evidence="3" id="KW-1185">Reference proteome</keyword>
<dbReference type="GO" id="GO:0004672">
    <property type="term" value="F:protein kinase activity"/>
    <property type="evidence" value="ECO:0007669"/>
    <property type="project" value="InterPro"/>
</dbReference>
<dbReference type="EMBL" id="QMKO01002214">
    <property type="protein sequence ID" value="RTG84288.1"/>
    <property type="molecule type" value="Genomic_DNA"/>
</dbReference>
<dbReference type="InterPro" id="IPR001245">
    <property type="entry name" value="Ser-Thr/Tyr_kinase_cat_dom"/>
</dbReference>
<evidence type="ECO:0000313" key="2">
    <source>
        <dbReference type="EMBL" id="RTG84288.1"/>
    </source>
</evidence>
<comment type="caution">
    <text evidence="2">The sequence shown here is derived from an EMBL/GenBank/DDBJ whole genome shotgun (WGS) entry which is preliminary data.</text>
</comment>
<accession>A0A430Q994</accession>
<dbReference type="Gene3D" id="1.10.510.10">
    <property type="entry name" value="Transferase(Phosphotransferase) domain 1"/>
    <property type="match status" value="1"/>
</dbReference>